<dbReference type="EMBL" id="AMZH03015151">
    <property type="protein sequence ID" value="RRT46513.1"/>
    <property type="molecule type" value="Genomic_DNA"/>
</dbReference>
<organism evidence="1 2">
    <name type="scientific">Ensete ventricosum</name>
    <name type="common">Abyssinian banana</name>
    <name type="synonym">Musa ensete</name>
    <dbReference type="NCBI Taxonomy" id="4639"/>
    <lineage>
        <taxon>Eukaryota</taxon>
        <taxon>Viridiplantae</taxon>
        <taxon>Streptophyta</taxon>
        <taxon>Embryophyta</taxon>
        <taxon>Tracheophyta</taxon>
        <taxon>Spermatophyta</taxon>
        <taxon>Magnoliopsida</taxon>
        <taxon>Liliopsida</taxon>
        <taxon>Zingiberales</taxon>
        <taxon>Musaceae</taxon>
        <taxon>Ensete</taxon>
    </lineage>
</organism>
<name>A0A426Y442_ENSVE</name>
<reference evidence="1 2" key="1">
    <citation type="journal article" date="2014" name="Agronomy (Basel)">
        <title>A Draft Genome Sequence for Ensete ventricosum, the Drought-Tolerant Tree Against Hunger.</title>
        <authorList>
            <person name="Harrison J."/>
            <person name="Moore K.A."/>
            <person name="Paszkiewicz K."/>
            <person name="Jones T."/>
            <person name="Grant M."/>
            <person name="Ambacheew D."/>
            <person name="Muzemil S."/>
            <person name="Studholme D.J."/>
        </authorList>
    </citation>
    <scope>NUCLEOTIDE SEQUENCE [LARGE SCALE GENOMIC DNA]</scope>
</reference>
<protein>
    <submittedName>
        <fullName evidence="1">Uncharacterized protein</fullName>
    </submittedName>
</protein>
<sequence length="86" mass="9598">MLSSDSTGSLREQLRLVNQRIDNIHRTLRTKDEGGKGPFCGSPFIQEIQDAPFPMLEAYDGSSDPTEHVVAFHAQMTRYGTSDPIM</sequence>
<evidence type="ECO:0000313" key="1">
    <source>
        <dbReference type="EMBL" id="RRT46513.1"/>
    </source>
</evidence>
<gene>
    <name evidence="1" type="ORF">B296_00013986</name>
</gene>
<evidence type="ECO:0000313" key="2">
    <source>
        <dbReference type="Proteomes" id="UP000287651"/>
    </source>
</evidence>
<comment type="caution">
    <text evidence="1">The sequence shown here is derived from an EMBL/GenBank/DDBJ whole genome shotgun (WGS) entry which is preliminary data.</text>
</comment>
<dbReference type="AlphaFoldDB" id="A0A426Y442"/>
<accession>A0A426Y442</accession>
<proteinExistence type="predicted"/>
<dbReference type="Proteomes" id="UP000287651">
    <property type="component" value="Unassembled WGS sequence"/>
</dbReference>